<keyword evidence="2" id="KW-1133">Transmembrane helix</keyword>
<sequence>MRVALPLAAALPALVAAHNAATPTILGGWHAAEVTDVHTQLLDNALRGSSYAIKVGATRVCYADVLSLETQVVSGTNYRFHIRGCGVTSSDGECSTTTLSTCAPSEFLVEVYEEPWTETLRVTGIQPWDEEDGTSDGEAEDSDLKPTGPMDAVVGTLETRTVVSFDEGEKAAVAAWITAEKLNEYGDKPTTVYTGGTPLFDESTGTTRNVYDYILSRHPDRPWQSRAATTTSFAATKAGEDATLVQGSVAAVLSVLIVVLLVGVAVVKVRRERRDRFPYDPIHSR</sequence>
<evidence type="ECO:0000313" key="5">
    <source>
        <dbReference type="Proteomes" id="UP001162031"/>
    </source>
</evidence>
<dbReference type="Gene3D" id="3.10.450.10">
    <property type="match status" value="1"/>
</dbReference>
<dbReference type="SUPFAM" id="SSF54403">
    <property type="entry name" value="Cystatin/monellin"/>
    <property type="match status" value="1"/>
</dbReference>
<evidence type="ECO:0000256" key="1">
    <source>
        <dbReference type="SAM" id="MobiDB-lite"/>
    </source>
</evidence>
<keyword evidence="2" id="KW-0472">Membrane</keyword>
<dbReference type="CDD" id="cd00042">
    <property type="entry name" value="CY"/>
    <property type="match status" value="1"/>
</dbReference>
<feature type="compositionally biased region" description="Acidic residues" evidence="1">
    <location>
        <begin position="128"/>
        <end position="141"/>
    </location>
</feature>
<dbReference type="InterPro" id="IPR046350">
    <property type="entry name" value="Cystatin_sf"/>
</dbReference>
<reference evidence="4" key="1">
    <citation type="submission" date="2022-12" db="EMBL/GenBank/DDBJ databases">
        <authorList>
            <person name="Webb A."/>
        </authorList>
    </citation>
    <scope>NUCLEOTIDE SEQUENCE</scope>
    <source>
        <strain evidence="4">Hp1</strain>
    </source>
</reference>
<feature type="transmembrane region" description="Helical" evidence="2">
    <location>
        <begin position="244"/>
        <end position="267"/>
    </location>
</feature>
<keyword evidence="3" id="KW-0732">Signal</keyword>
<name>A0AAV0V4Y1_HYABA</name>
<dbReference type="InterPro" id="IPR000010">
    <property type="entry name" value="Cystatin_dom"/>
</dbReference>
<dbReference type="Proteomes" id="UP001162031">
    <property type="component" value="Unassembled WGS sequence"/>
</dbReference>
<evidence type="ECO:0000256" key="3">
    <source>
        <dbReference type="SAM" id="SignalP"/>
    </source>
</evidence>
<gene>
    <name evidence="4" type="ORF">HBR001_LOCUS9143</name>
</gene>
<dbReference type="AlphaFoldDB" id="A0AAV0V4Y1"/>
<organism evidence="4 5">
    <name type="scientific">Hyaloperonospora brassicae</name>
    <name type="common">Brassica downy mildew</name>
    <name type="synonym">Peronospora brassicae</name>
    <dbReference type="NCBI Taxonomy" id="162125"/>
    <lineage>
        <taxon>Eukaryota</taxon>
        <taxon>Sar</taxon>
        <taxon>Stramenopiles</taxon>
        <taxon>Oomycota</taxon>
        <taxon>Peronosporomycetes</taxon>
        <taxon>Peronosporales</taxon>
        <taxon>Peronosporaceae</taxon>
        <taxon>Hyaloperonospora</taxon>
    </lineage>
</organism>
<feature type="region of interest" description="Disordered" evidence="1">
    <location>
        <begin position="124"/>
        <end position="151"/>
    </location>
</feature>
<feature type="signal peptide" evidence="3">
    <location>
        <begin position="1"/>
        <end position="17"/>
    </location>
</feature>
<protein>
    <recommendedName>
        <fullName evidence="6">Cystatin domain-containing protein</fullName>
    </recommendedName>
</protein>
<evidence type="ECO:0000313" key="4">
    <source>
        <dbReference type="EMBL" id="CAI5742759.1"/>
    </source>
</evidence>
<keyword evidence="5" id="KW-1185">Reference proteome</keyword>
<evidence type="ECO:0008006" key="6">
    <source>
        <dbReference type="Google" id="ProtNLM"/>
    </source>
</evidence>
<feature type="chain" id="PRO_5043863726" description="Cystatin domain-containing protein" evidence="3">
    <location>
        <begin position="18"/>
        <end position="285"/>
    </location>
</feature>
<dbReference type="GO" id="GO:0004869">
    <property type="term" value="F:cysteine-type endopeptidase inhibitor activity"/>
    <property type="evidence" value="ECO:0007669"/>
    <property type="project" value="InterPro"/>
</dbReference>
<dbReference type="EMBL" id="CANTFL010001475">
    <property type="protein sequence ID" value="CAI5742759.1"/>
    <property type="molecule type" value="Genomic_DNA"/>
</dbReference>
<accession>A0AAV0V4Y1</accession>
<keyword evidence="2" id="KW-0812">Transmembrane</keyword>
<comment type="caution">
    <text evidence="4">The sequence shown here is derived from an EMBL/GenBank/DDBJ whole genome shotgun (WGS) entry which is preliminary data.</text>
</comment>
<proteinExistence type="predicted"/>
<evidence type="ECO:0000256" key="2">
    <source>
        <dbReference type="SAM" id="Phobius"/>
    </source>
</evidence>